<dbReference type="Proteomes" id="UP000569329">
    <property type="component" value="Unassembled WGS sequence"/>
</dbReference>
<dbReference type="AlphaFoldDB" id="A0A839E3R2"/>
<keyword evidence="2" id="KW-1185">Reference proteome</keyword>
<name>A0A839E3R2_9PSEU</name>
<sequence>MGDDVCRDGSDVTDDEIHRVHGAADLTLVEERVRRGGPP</sequence>
<organism evidence="1 2">
    <name type="scientific">Halosaccharopolyspora lacisalsi</name>
    <dbReference type="NCBI Taxonomy" id="1000566"/>
    <lineage>
        <taxon>Bacteria</taxon>
        <taxon>Bacillati</taxon>
        <taxon>Actinomycetota</taxon>
        <taxon>Actinomycetes</taxon>
        <taxon>Pseudonocardiales</taxon>
        <taxon>Pseudonocardiaceae</taxon>
        <taxon>Halosaccharopolyspora</taxon>
    </lineage>
</organism>
<proteinExistence type="predicted"/>
<protein>
    <submittedName>
        <fullName evidence="1">Uncharacterized protein</fullName>
    </submittedName>
</protein>
<dbReference type="EMBL" id="JACGWZ010000005">
    <property type="protein sequence ID" value="MBA8826367.1"/>
    <property type="molecule type" value="Genomic_DNA"/>
</dbReference>
<reference evidence="1 2" key="1">
    <citation type="submission" date="2020-07" db="EMBL/GenBank/DDBJ databases">
        <title>Sequencing the genomes of 1000 actinobacteria strains.</title>
        <authorList>
            <person name="Klenk H.-P."/>
        </authorList>
    </citation>
    <scope>NUCLEOTIDE SEQUENCE [LARGE SCALE GENOMIC DNA]</scope>
    <source>
        <strain evidence="1 2">DSM 45975</strain>
    </source>
</reference>
<comment type="caution">
    <text evidence="1">The sequence shown here is derived from an EMBL/GenBank/DDBJ whole genome shotgun (WGS) entry which is preliminary data.</text>
</comment>
<evidence type="ECO:0000313" key="1">
    <source>
        <dbReference type="EMBL" id="MBA8826367.1"/>
    </source>
</evidence>
<evidence type="ECO:0000313" key="2">
    <source>
        <dbReference type="Proteomes" id="UP000569329"/>
    </source>
</evidence>
<accession>A0A839E3R2</accession>
<gene>
    <name evidence="1" type="ORF">FHX42_003743</name>
</gene>